<evidence type="ECO:0000259" key="2">
    <source>
        <dbReference type="PROSITE" id="PS50011"/>
    </source>
</evidence>
<feature type="region of interest" description="Disordered" evidence="1">
    <location>
        <begin position="1"/>
        <end position="35"/>
    </location>
</feature>
<protein>
    <submittedName>
        <fullName evidence="3">Kinase-like domain-containing protein</fullName>
    </submittedName>
</protein>
<dbReference type="GO" id="GO:0005524">
    <property type="term" value="F:ATP binding"/>
    <property type="evidence" value="ECO:0007669"/>
    <property type="project" value="InterPro"/>
</dbReference>
<dbReference type="GO" id="GO:0004672">
    <property type="term" value="F:protein kinase activity"/>
    <property type="evidence" value="ECO:0007669"/>
    <property type="project" value="InterPro"/>
</dbReference>
<dbReference type="EMBL" id="MU856936">
    <property type="protein sequence ID" value="KAK4153586.1"/>
    <property type="molecule type" value="Genomic_DNA"/>
</dbReference>
<gene>
    <name evidence="3" type="ORF">C8A00DRAFT_33677</name>
</gene>
<evidence type="ECO:0000313" key="4">
    <source>
        <dbReference type="Proteomes" id="UP001302745"/>
    </source>
</evidence>
<evidence type="ECO:0000313" key="3">
    <source>
        <dbReference type="EMBL" id="KAK4153586.1"/>
    </source>
</evidence>
<dbReference type="InterPro" id="IPR000719">
    <property type="entry name" value="Prot_kinase_dom"/>
</dbReference>
<dbReference type="Gene3D" id="1.10.510.10">
    <property type="entry name" value="Transferase(Phosphotransferase) domain 1"/>
    <property type="match status" value="1"/>
</dbReference>
<accession>A0AAN6VNN9</accession>
<dbReference type="SUPFAM" id="SSF56112">
    <property type="entry name" value="Protein kinase-like (PK-like)"/>
    <property type="match status" value="1"/>
</dbReference>
<dbReference type="PROSITE" id="PS50011">
    <property type="entry name" value="PROTEIN_KINASE_DOM"/>
    <property type="match status" value="1"/>
</dbReference>
<dbReference type="Pfam" id="PF00069">
    <property type="entry name" value="Pkinase"/>
    <property type="match status" value="1"/>
</dbReference>
<evidence type="ECO:0000256" key="1">
    <source>
        <dbReference type="SAM" id="MobiDB-lite"/>
    </source>
</evidence>
<sequence length="337" mass="37900">MSSRDTSENTPEVVSMLPESRPRRSPRLARAQTPQTMAHDKLPVIKNGKDLKITVMAKKDGSIVVVKWIYITADDKVYMGMSRKRPEDISLEEFAAGLVRIDDNEAFAEIPTDTPITIAPGDLTQGGAFIKHPGVKRYETPKELVERGFRFGIQDCGGDGRRAKDQLLEEVLMLEKVSKMPHPYIVRYLGCRTRRGRITSIVLESLEWNLFDYATKKPDDFAQLDKEAFLAGLESAVKFLHSLGLAHNDLSPGNVMLREADDGSLSPVLIDFDSCGPFGGRLLSSGTRGFIESGDPEHYISLKRHDEYAFGCLREWWDKDLEEKLIMEEPEGRVREG</sequence>
<keyword evidence="3" id="KW-0808">Transferase</keyword>
<organism evidence="3 4">
    <name type="scientific">Chaetomidium leptoderma</name>
    <dbReference type="NCBI Taxonomy" id="669021"/>
    <lineage>
        <taxon>Eukaryota</taxon>
        <taxon>Fungi</taxon>
        <taxon>Dikarya</taxon>
        <taxon>Ascomycota</taxon>
        <taxon>Pezizomycotina</taxon>
        <taxon>Sordariomycetes</taxon>
        <taxon>Sordariomycetidae</taxon>
        <taxon>Sordariales</taxon>
        <taxon>Chaetomiaceae</taxon>
        <taxon>Chaetomidium</taxon>
    </lineage>
</organism>
<name>A0AAN6VNN9_9PEZI</name>
<feature type="domain" description="Protein kinase" evidence="2">
    <location>
        <begin position="96"/>
        <end position="337"/>
    </location>
</feature>
<dbReference type="SMART" id="SM00220">
    <property type="entry name" value="S_TKc"/>
    <property type="match status" value="1"/>
</dbReference>
<dbReference type="AlphaFoldDB" id="A0AAN6VNN9"/>
<keyword evidence="4" id="KW-1185">Reference proteome</keyword>
<comment type="caution">
    <text evidence="3">The sequence shown here is derived from an EMBL/GenBank/DDBJ whole genome shotgun (WGS) entry which is preliminary data.</text>
</comment>
<feature type="compositionally biased region" description="Polar residues" evidence="1">
    <location>
        <begin position="1"/>
        <end position="12"/>
    </location>
</feature>
<reference evidence="3" key="1">
    <citation type="journal article" date="2023" name="Mol. Phylogenet. Evol.">
        <title>Genome-scale phylogeny and comparative genomics of the fungal order Sordariales.</title>
        <authorList>
            <person name="Hensen N."/>
            <person name="Bonometti L."/>
            <person name="Westerberg I."/>
            <person name="Brannstrom I.O."/>
            <person name="Guillou S."/>
            <person name="Cros-Aarteil S."/>
            <person name="Calhoun S."/>
            <person name="Haridas S."/>
            <person name="Kuo A."/>
            <person name="Mondo S."/>
            <person name="Pangilinan J."/>
            <person name="Riley R."/>
            <person name="LaButti K."/>
            <person name="Andreopoulos B."/>
            <person name="Lipzen A."/>
            <person name="Chen C."/>
            <person name="Yan M."/>
            <person name="Daum C."/>
            <person name="Ng V."/>
            <person name="Clum A."/>
            <person name="Steindorff A."/>
            <person name="Ohm R.A."/>
            <person name="Martin F."/>
            <person name="Silar P."/>
            <person name="Natvig D.O."/>
            <person name="Lalanne C."/>
            <person name="Gautier V."/>
            <person name="Ament-Velasquez S.L."/>
            <person name="Kruys A."/>
            <person name="Hutchinson M.I."/>
            <person name="Powell A.J."/>
            <person name="Barry K."/>
            <person name="Miller A.N."/>
            <person name="Grigoriev I.V."/>
            <person name="Debuchy R."/>
            <person name="Gladieux P."/>
            <person name="Hiltunen Thoren M."/>
            <person name="Johannesson H."/>
        </authorList>
    </citation>
    <scope>NUCLEOTIDE SEQUENCE</scope>
    <source>
        <strain evidence="3">CBS 538.74</strain>
    </source>
</reference>
<reference evidence="3" key="2">
    <citation type="submission" date="2023-05" db="EMBL/GenBank/DDBJ databases">
        <authorList>
            <consortium name="Lawrence Berkeley National Laboratory"/>
            <person name="Steindorff A."/>
            <person name="Hensen N."/>
            <person name="Bonometti L."/>
            <person name="Westerberg I."/>
            <person name="Brannstrom I.O."/>
            <person name="Guillou S."/>
            <person name="Cros-Aarteil S."/>
            <person name="Calhoun S."/>
            <person name="Haridas S."/>
            <person name="Kuo A."/>
            <person name="Mondo S."/>
            <person name="Pangilinan J."/>
            <person name="Riley R."/>
            <person name="Labutti K."/>
            <person name="Andreopoulos B."/>
            <person name="Lipzen A."/>
            <person name="Chen C."/>
            <person name="Yanf M."/>
            <person name="Daum C."/>
            <person name="Ng V."/>
            <person name="Clum A."/>
            <person name="Ohm R."/>
            <person name="Martin F."/>
            <person name="Silar P."/>
            <person name="Natvig D."/>
            <person name="Lalanne C."/>
            <person name="Gautier V."/>
            <person name="Ament-Velasquez S.L."/>
            <person name="Kruys A."/>
            <person name="Hutchinson M.I."/>
            <person name="Powell A.J."/>
            <person name="Barry K."/>
            <person name="Miller A.N."/>
            <person name="Grigoriev I.V."/>
            <person name="Debuchy R."/>
            <person name="Gladieux P."/>
            <person name="Thoren M.H."/>
            <person name="Johannesson H."/>
        </authorList>
    </citation>
    <scope>NUCLEOTIDE SEQUENCE</scope>
    <source>
        <strain evidence="3">CBS 538.74</strain>
    </source>
</reference>
<keyword evidence="3" id="KW-0418">Kinase</keyword>
<dbReference type="Proteomes" id="UP001302745">
    <property type="component" value="Unassembled WGS sequence"/>
</dbReference>
<dbReference type="InterPro" id="IPR011009">
    <property type="entry name" value="Kinase-like_dom_sf"/>
</dbReference>
<proteinExistence type="predicted"/>